<evidence type="ECO:0000256" key="1">
    <source>
        <dbReference type="SAM" id="MobiDB-lite"/>
    </source>
</evidence>
<name>A0A084AZS1_STACB</name>
<dbReference type="Proteomes" id="UP000028045">
    <property type="component" value="Unassembled WGS sequence"/>
</dbReference>
<proteinExistence type="predicted"/>
<sequence>MDEKQGRPKGITGSSLKGQRDVFVDTDPTAKKRPSIDLAWKRIEEESARQLSQSSLVSPPTPRRRSYNKILPMGIAPTRNSSISGMEPADLTFSPSSYPTTSSLLPPAPPMDNNGAGWEGHTRVYGGGVCLARVASGTGHGGGFYGATVSPEEMS</sequence>
<feature type="region of interest" description="Disordered" evidence="1">
    <location>
        <begin position="46"/>
        <end position="116"/>
    </location>
</feature>
<keyword evidence="3" id="KW-1185">Reference proteome</keyword>
<organism evidence="2 3">
    <name type="scientific">Stachybotrys chartarum (strain CBS 109288 / IBT 7711)</name>
    <name type="common">Toxic black mold</name>
    <name type="synonym">Stilbospora chartarum</name>
    <dbReference type="NCBI Taxonomy" id="1280523"/>
    <lineage>
        <taxon>Eukaryota</taxon>
        <taxon>Fungi</taxon>
        <taxon>Dikarya</taxon>
        <taxon>Ascomycota</taxon>
        <taxon>Pezizomycotina</taxon>
        <taxon>Sordariomycetes</taxon>
        <taxon>Hypocreomycetidae</taxon>
        <taxon>Hypocreales</taxon>
        <taxon>Stachybotryaceae</taxon>
        <taxon>Stachybotrys</taxon>
    </lineage>
</organism>
<feature type="compositionally biased region" description="Polar residues" evidence="1">
    <location>
        <begin position="49"/>
        <end position="58"/>
    </location>
</feature>
<feature type="region of interest" description="Disordered" evidence="1">
    <location>
        <begin position="1"/>
        <end position="34"/>
    </location>
</feature>
<reference evidence="2 3" key="1">
    <citation type="journal article" date="2014" name="BMC Genomics">
        <title>Comparative genome sequencing reveals chemotype-specific gene clusters in the toxigenic black mold Stachybotrys.</title>
        <authorList>
            <person name="Semeiks J."/>
            <person name="Borek D."/>
            <person name="Otwinowski Z."/>
            <person name="Grishin N.V."/>
        </authorList>
    </citation>
    <scope>NUCLEOTIDE SEQUENCE [LARGE SCALE GENOMIC DNA]</scope>
    <source>
        <strain evidence="3">CBS 109288 / IBT 7711</strain>
    </source>
</reference>
<dbReference type="EMBL" id="KL648420">
    <property type="protein sequence ID" value="KEY70800.1"/>
    <property type="molecule type" value="Genomic_DNA"/>
</dbReference>
<gene>
    <name evidence="2" type="ORF">S7711_10042</name>
</gene>
<accession>A0A084AZS1</accession>
<dbReference type="OrthoDB" id="5235700at2759"/>
<evidence type="ECO:0000313" key="2">
    <source>
        <dbReference type="EMBL" id="KEY70800.1"/>
    </source>
</evidence>
<dbReference type="AlphaFoldDB" id="A0A084AZS1"/>
<evidence type="ECO:0000313" key="3">
    <source>
        <dbReference type="Proteomes" id="UP000028045"/>
    </source>
</evidence>
<dbReference type="HOGENOM" id="CLU_1696641_0_0_1"/>
<protein>
    <submittedName>
        <fullName evidence="2">Uncharacterized protein</fullName>
    </submittedName>
</protein>
<feature type="compositionally biased region" description="Low complexity" evidence="1">
    <location>
        <begin position="91"/>
        <end position="105"/>
    </location>
</feature>